<dbReference type="SUPFAM" id="SSF46689">
    <property type="entry name" value="Homeodomain-like"/>
    <property type="match status" value="2"/>
</dbReference>
<dbReference type="InterPro" id="IPR009057">
    <property type="entry name" value="Homeodomain-like_sf"/>
</dbReference>
<dbReference type="SMART" id="SM00342">
    <property type="entry name" value="HTH_ARAC"/>
    <property type="match status" value="1"/>
</dbReference>
<evidence type="ECO:0000256" key="1">
    <source>
        <dbReference type="ARBA" id="ARBA00023015"/>
    </source>
</evidence>
<keyword evidence="2" id="KW-0238">DNA-binding</keyword>
<name>A0A2H9T7H2_9ZZZZ</name>
<dbReference type="PANTHER" id="PTHR43280">
    <property type="entry name" value="ARAC-FAMILY TRANSCRIPTIONAL REGULATOR"/>
    <property type="match status" value="1"/>
</dbReference>
<protein>
    <submittedName>
        <fullName evidence="5">Arabinose operon regulatory protein</fullName>
    </submittedName>
</protein>
<evidence type="ECO:0000256" key="2">
    <source>
        <dbReference type="ARBA" id="ARBA00023125"/>
    </source>
</evidence>
<reference evidence="5" key="1">
    <citation type="journal article" date="2017" name="Appl. Environ. Microbiol.">
        <title>Molecular characterization of an Endozoicomonas-like organism causing infection in king scallop Pecten maximus L.</title>
        <authorList>
            <person name="Cano I."/>
            <person name="van Aerle R."/>
            <person name="Ross S."/>
            <person name="Verner-Jeffreys D.W."/>
            <person name="Paley R.K."/>
            <person name="Rimmer G."/>
            <person name="Ryder D."/>
            <person name="Hooper P."/>
            <person name="Stone D."/>
            <person name="Feist S.W."/>
        </authorList>
    </citation>
    <scope>NUCLEOTIDE SEQUENCE</scope>
</reference>
<gene>
    <name evidence="5" type="primary">araC</name>
    <name evidence="5" type="ORF">CI610_01851</name>
</gene>
<dbReference type="GO" id="GO:0043565">
    <property type="term" value="F:sequence-specific DNA binding"/>
    <property type="evidence" value="ECO:0007669"/>
    <property type="project" value="InterPro"/>
</dbReference>
<dbReference type="PANTHER" id="PTHR43280:SF10">
    <property type="entry name" value="REGULATORY PROTEIN POCR"/>
    <property type="match status" value="1"/>
</dbReference>
<keyword evidence="3" id="KW-0804">Transcription</keyword>
<dbReference type="AlphaFoldDB" id="A0A2H9T7H2"/>
<dbReference type="Gene3D" id="1.10.10.60">
    <property type="entry name" value="Homeodomain-like"/>
    <property type="match status" value="2"/>
</dbReference>
<dbReference type="InterPro" id="IPR018060">
    <property type="entry name" value="HTH_AraC"/>
</dbReference>
<dbReference type="EMBL" id="NSIT01000089">
    <property type="protein sequence ID" value="PJE79181.1"/>
    <property type="molecule type" value="Genomic_DNA"/>
</dbReference>
<accession>A0A2H9T7H2</accession>
<sequence>MSDYETSSVTITNELHQFLSRGLSGHILFSGATKKYPKNAFLLKFSRLIVVTEGQYRTKIGQNGHSTDMILNTGDALYIPPLSWDIPDWQVRGKALTLLFGHYQTGMSLTYSKHQKKPVSVYKHCIDTTLKQEGVYLEKALTIAAQSQDSQDICTCIIEGLLRYSLKQIKENDTDQKPITYNKWRAISMYLQKHFSKEVTRESVASEYGISPNHLSRLFREEGGMGFKQYLTLVRIDRAKLLLSQYSINTSEIAARTGFHDSSYLGRVFRKQTGMTLCEYRAKYAL</sequence>
<proteinExistence type="predicted"/>
<evidence type="ECO:0000259" key="4">
    <source>
        <dbReference type="PROSITE" id="PS01124"/>
    </source>
</evidence>
<dbReference type="Pfam" id="PF12833">
    <property type="entry name" value="HTH_18"/>
    <property type="match status" value="1"/>
</dbReference>
<organism evidence="5">
    <name type="scientific">invertebrate metagenome</name>
    <dbReference type="NCBI Taxonomy" id="1711999"/>
    <lineage>
        <taxon>unclassified sequences</taxon>
        <taxon>metagenomes</taxon>
        <taxon>organismal metagenomes</taxon>
    </lineage>
</organism>
<comment type="caution">
    <text evidence="5">The sequence shown here is derived from an EMBL/GenBank/DDBJ whole genome shotgun (WGS) entry which is preliminary data.</text>
</comment>
<feature type="domain" description="HTH araC/xylS-type" evidence="4">
    <location>
        <begin position="185"/>
        <end position="283"/>
    </location>
</feature>
<keyword evidence="1" id="KW-0805">Transcription regulation</keyword>
<dbReference type="GO" id="GO:0003700">
    <property type="term" value="F:DNA-binding transcription factor activity"/>
    <property type="evidence" value="ECO:0007669"/>
    <property type="project" value="InterPro"/>
</dbReference>
<dbReference type="PROSITE" id="PS01124">
    <property type="entry name" value="HTH_ARAC_FAMILY_2"/>
    <property type="match status" value="1"/>
</dbReference>
<evidence type="ECO:0000313" key="5">
    <source>
        <dbReference type="EMBL" id="PJE79181.1"/>
    </source>
</evidence>
<evidence type="ECO:0000256" key="3">
    <source>
        <dbReference type="ARBA" id="ARBA00023163"/>
    </source>
</evidence>